<dbReference type="EMBL" id="NCXO01000044">
    <property type="protein sequence ID" value="OSC31451.1"/>
    <property type="molecule type" value="Genomic_DNA"/>
</dbReference>
<dbReference type="AlphaFoldDB" id="A0A7I7SKE9"/>
<sequence>MAKFVTVGDGVESSGAVALAEPEARPTHPQALGTLTAPLAEMVKEMDAVIARQVAPAVPTGPVEISVEDQNLVGDGPIAGIAASLDGRRLVVTNSSADSVSVIDTESFLLLEMISGTPAPFAVAVGADGRAFVGAGSAADDAIAVVDTTTRSVVIDHACGAAINDVVASRDGHHIYISRTGAEGTEIAVLEVATGTVETIGLTSEPGVVADTLVVSADGRRLYVAVQWPFGSHIAVVDTGLRRVVDTIDSSMPGAPIRDFAVDPTGTTVYLALDDSGAGGVIEAVDTRTKAVTGTAAVRGLLTQLVLSVDGDRLYLVTGDVVTVMAAHSLEVLETVGTGARPSCVVESRDGTRLYIADYAGVVTAVGVAVAAPRQLMPAV</sequence>
<reference evidence="1 2" key="1">
    <citation type="submission" date="2017-04" db="EMBL/GenBank/DDBJ databases">
        <title>The new phylogeny of genus Mycobacterium.</title>
        <authorList>
            <person name="Tortoli E."/>
            <person name="Trovato A."/>
            <person name="Cirillo D.M."/>
        </authorList>
    </citation>
    <scope>NUCLEOTIDE SEQUENCE [LARGE SCALE GENOMIC DNA]</scope>
    <source>
        <strain evidence="1 2">KCTC 19819</strain>
    </source>
</reference>
<evidence type="ECO:0000313" key="2">
    <source>
        <dbReference type="Proteomes" id="UP000193577"/>
    </source>
</evidence>
<organism evidence="1 2">
    <name type="scientific">Mycolicibacillus koreensis</name>
    <dbReference type="NCBI Taxonomy" id="1069220"/>
    <lineage>
        <taxon>Bacteria</taxon>
        <taxon>Bacillati</taxon>
        <taxon>Actinomycetota</taxon>
        <taxon>Actinomycetes</taxon>
        <taxon>Mycobacteriales</taxon>
        <taxon>Mycobacteriaceae</taxon>
        <taxon>Mycolicibacillus</taxon>
    </lineage>
</organism>
<protein>
    <submittedName>
        <fullName evidence="1">Uncharacterized protein</fullName>
    </submittedName>
</protein>
<comment type="caution">
    <text evidence="1">The sequence shown here is derived from an EMBL/GenBank/DDBJ whole genome shotgun (WGS) entry which is preliminary data.</text>
</comment>
<dbReference type="InterPro" id="IPR051200">
    <property type="entry name" value="Host-pathogen_enzymatic-act"/>
</dbReference>
<accession>A0A7I7SKE9</accession>
<proteinExistence type="predicted"/>
<keyword evidence="2" id="KW-1185">Reference proteome</keyword>
<dbReference type="PANTHER" id="PTHR47197">
    <property type="entry name" value="PROTEIN NIRF"/>
    <property type="match status" value="1"/>
</dbReference>
<name>A0A7I7SKE9_9MYCO</name>
<gene>
    <name evidence="1" type="ORF">B8W67_16300</name>
</gene>
<evidence type="ECO:0000313" key="1">
    <source>
        <dbReference type="EMBL" id="OSC31451.1"/>
    </source>
</evidence>
<dbReference type="Proteomes" id="UP000193577">
    <property type="component" value="Unassembled WGS sequence"/>
</dbReference>
<dbReference type="InterPro" id="IPR015943">
    <property type="entry name" value="WD40/YVTN_repeat-like_dom_sf"/>
</dbReference>
<dbReference type="Gene3D" id="2.130.10.10">
    <property type="entry name" value="YVTN repeat-like/Quinoprotein amine dehydrogenase"/>
    <property type="match status" value="3"/>
</dbReference>
<dbReference type="SUPFAM" id="SSF51004">
    <property type="entry name" value="C-terminal (heme d1) domain of cytochrome cd1-nitrite reductase"/>
    <property type="match status" value="1"/>
</dbReference>
<dbReference type="PANTHER" id="PTHR47197:SF3">
    <property type="entry name" value="DIHYDRO-HEME D1 DEHYDROGENASE"/>
    <property type="match status" value="1"/>
</dbReference>
<dbReference type="InterPro" id="IPR011048">
    <property type="entry name" value="Haem_d1_sf"/>
</dbReference>